<dbReference type="RefSeq" id="XP_007772856.1">
    <property type="nucleotide sequence ID" value="XM_007774666.1"/>
</dbReference>
<gene>
    <name evidence="2" type="ORF">CONPUDRAFT_40234</name>
</gene>
<accession>A0A5M3MCH8</accession>
<dbReference type="Proteomes" id="UP000053558">
    <property type="component" value="Unassembled WGS sequence"/>
</dbReference>
<evidence type="ECO:0000313" key="3">
    <source>
        <dbReference type="Proteomes" id="UP000053558"/>
    </source>
</evidence>
<evidence type="ECO:0000259" key="1">
    <source>
        <dbReference type="Pfam" id="PF13456"/>
    </source>
</evidence>
<keyword evidence="3" id="KW-1185">Reference proteome</keyword>
<comment type="caution">
    <text evidence="2">The sequence shown here is derived from an EMBL/GenBank/DDBJ whole genome shotgun (WGS) entry which is preliminary data.</text>
</comment>
<name>A0A5M3MCH8_CONPW</name>
<dbReference type="InterPro" id="IPR002156">
    <property type="entry name" value="RNaseH_domain"/>
</dbReference>
<dbReference type="Pfam" id="PF13456">
    <property type="entry name" value="RVT_3"/>
    <property type="match status" value="1"/>
</dbReference>
<reference evidence="3" key="1">
    <citation type="journal article" date="2012" name="Science">
        <title>The Paleozoic origin of enzymatic lignin decomposition reconstructed from 31 fungal genomes.</title>
        <authorList>
            <person name="Floudas D."/>
            <person name="Binder M."/>
            <person name="Riley R."/>
            <person name="Barry K."/>
            <person name="Blanchette R.A."/>
            <person name="Henrissat B."/>
            <person name="Martinez A.T."/>
            <person name="Otillar R."/>
            <person name="Spatafora J.W."/>
            <person name="Yadav J.S."/>
            <person name="Aerts A."/>
            <person name="Benoit I."/>
            <person name="Boyd A."/>
            <person name="Carlson A."/>
            <person name="Copeland A."/>
            <person name="Coutinho P.M."/>
            <person name="de Vries R.P."/>
            <person name="Ferreira P."/>
            <person name="Findley K."/>
            <person name="Foster B."/>
            <person name="Gaskell J."/>
            <person name="Glotzer D."/>
            <person name="Gorecki P."/>
            <person name="Heitman J."/>
            <person name="Hesse C."/>
            <person name="Hori C."/>
            <person name="Igarashi K."/>
            <person name="Jurgens J.A."/>
            <person name="Kallen N."/>
            <person name="Kersten P."/>
            <person name="Kohler A."/>
            <person name="Kuees U."/>
            <person name="Kumar T.K.A."/>
            <person name="Kuo A."/>
            <person name="LaButti K."/>
            <person name="Larrondo L.F."/>
            <person name="Lindquist E."/>
            <person name="Ling A."/>
            <person name="Lombard V."/>
            <person name="Lucas S."/>
            <person name="Lundell T."/>
            <person name="Martin R."/>
            <person name="McLaughlin D.J."/>
            <person name="Morgenstern I."/>
            <person name="Morin E."/>
            <person name="Murat C."/>
            <person name="Nagy L.G."/>
            <person name="Nolan M."/>
            <person name="Ohm R.A."/>
            <person name="Patyshakuliyeva A."/>
            <person name="Rokas A."/>
            <person name="Ruiz-Duenas F.J."/>
            <person name="Sabat G."/>
            <person name="Salamov A."/>
            <person name="Samejima M."/>
            <person name="Schmutz J."/>
            <person name="Slot J.C."/>
            <person name="St John F."/>
            <person name="Stenlid J."/>
            <person name="Sun H."/>
            <person name="Sun S."/>
            <person name="Syed K."/>
            <person name="Tsang A."/>
            <person name="Wiebenga A."/>
            <person name="Young D."/>
            <person name="Pisabarro A."/>
            <person name="Eastwood D.C."/>
            <person name="Martin F."/>
            <person name="Cullen D."/>
            <person name="Grigoriev I.V."/>
            <person name="Hibbett D.S."/>
        </authorList>
    </citation>
    <scope>NUCLEOTIDE SEQUENCE [LARGE SCALE GENOMIC DNA]</scope>
    <source>
        <strain evidence="3">RWD-64-598 SS2</strain>
    </source>
</reference>
<dbReference type="EMBL" id="JH711585">
    <property type="protein sequence ID" value="EIW76747.1"/>
    <property type="molecule type" value="Genomic_DNA"/>
</dbReference>
<dbReference type="SUPFAM" id="SSF53098">
    <property type="entry name" value="Ribonuclease H-like"/>
    <property type="match status" value="1"/>
</dbReference>
<dbReference type="KEGG" id="cput:CONPUDRAFT_40234"/>
<dbReference type="OMA" id="GFQNTIT"/>
<dbReference type="AlphaFoldDB" id="A0A5M3MCH8"/>
<dbReference type="GO" id="GO:0003676">
    <property type="term" value="F:nucleic acid binding"/>
    <property type="evidence" value="ECO:0007669"/>
    <property type="project" value="InterPro"/>
</dbReference>
<sequence length="127" mass="14171">IGVWFPVIAGAFYADVMGESRPIFYWEVLGVLCALRLLLTVILDGSCLLIYCDNQNTVQLYSTLAAKPAYNSLIKAAVDVLIEKQWDLRVKWITLEDNVVADAVSRHKFAKAAYLCPGFNIQTFALP</sequence>
<evidence type="ECO:0000313" key="2">
    <source>
        <dbReference type="EMBL" id="EIW76747.1"/>
    </source>
</evidence>
<dbReference type="GO" id="GO:0004523">
    <property type="term" value="F:RNA-DNA hybrid ribonuclease activity"/>
    <property type="evidence" value="ECO:0007669"/>
    <property type="project" value="InterPro"/>
</dbReference>
<organism evidence="2 3">
    <name type="scientific">Coniophora puteana (strain RWD-64-598)</name>
    <name type="common">Brown rot fungus</name>
    <dbReference type="NCBI Taxonomy" id="741705"/>
    <lineage>
        <taxon>Eukaryota</taxon>
        <taxon>Fungi</taxon>
        <taxon>Dikarya</taxon>
        <taxon>Basidiomycota</taxon>
        <taxon>Agaricomycotina</taxon>
        <taxon>Agaricomycetes</taxon>
        <taxon>Agaricomycetidae</taxon>
        <taxon>Boletales</taxon>
        <taxon>Coniophorineae</taxon>
        <taxon>Coniophoraceae</taxon>
        <taxon>Coniophora</taxon>
    </lineage>
</organism>
<dbReference type="GeneID" id="19206877"/>
<feature type="domain" description="RNase H type-1" evidence="1">
    <location>
        <begin position="18"/>
        <end position="107"/>
    </location>
</feature>
<feature type="non-terminal residue" evidence="2">
    <location>
        <position position="1"/>
    </location>
</feature>
<feature type="non-terminal residue" evidence="2">
    <location>
        <position position="127"/>
    </location>
</feature>
<protein>
    <recommendedName>
        <fullName evidence="1">RNase H type-1 domain-containing protein</fullName>
    </recommendedName>
</protein>
<proteinExistence type="predicted"/>
<dbReference type="InterPro" id="IPR012337">
    <property type="entry name" value="RNaseH-like_sf"/>
</dbReference>
<dbReference type="OrthoDB" id="3249498at2759"/>